<proteinExistence type="predicted"/>
<protein>
    <submittedName>
        <fullName evidence="1">Uncharacterized protein</fullName>
    </submittedName>
</protein>
<dbReference type="AlphaFoldDB" id="A0A9E8CME9"/>
<evidence type="ECO:0000313" key="1">
    <source>
        <dbReference type="EMBL" id="UZF87985.1"/>
    </source>
</evidence>
<sequence length="211" mass="21771">MPTKPASAFAIEGAPMAKNTTPSFEEISASLARMGATALASIESIRSRIGSLRTRRSEIEGAPCTAEVLRARAISIVDDALNEFRSSMTGDLLAGPAARFSDNRATNAVRGVPALALMAAVNRDGLVEALVADALSAAASLGGSPVSEGERATLLADVDRDLLGAEVEEESFIRQLEAAGLGASIGRRGGCNPAVVLAYDAELRGFLEGAR</sequence>
<reference evidence="1" key="1">
    <citation type="submission" date="2022-08" db="EMBL/GenBank/DDBJ databases">
        <title>Complete Genome Sequences of 2 Bosea sp. soil isolates.</title>
        <authorList>
            <person name="Alvarez Arevalo M."/>
            <person name="Sterndorff E.B."/>
            <person name="Faurdal D."/>
            <person name="Joergensen T.S."/>
            <person name="Weber T."/>
        </authorList>
    </citation>
    <scope>NUCLEOTIDE SEQUENCE</scope>
    <source>
        <strain evidence="1">NBC_00436</strain>
    </source>
</reference>
<dbReference type="EMBL" id="CP102774">
    <property type="protein sequence ID" value="UZF87985.1"/>
    <property type="molecule type" value="Genomic_DNA"/>
</dbReference>
<accession>A0A9E8CME9</accession>
<name>A0A9E8CME9_9HYPH</name>
<organism evidence="1">
    <name type="scientific">Bosea sp. NBC_00436</name>
    <dbReference type="NCBI Taxonomy" id="2969620"/>
    <lineage>
        <taxon>Bacteria</taxon>
        <taxon>Pseudomonadati</taxon>
        <taxon>Pseudomonadota</taxon>
        <taxon>Alphaproteobacteria</taxon>
        <taxon>Hyphomicrobiales</taxon>
        <taxon>Boseaceae</taxon>
        <taxon>Bosea</taxon>
    </lineage>
</organism>
<gene>
    <name evidence="1" type="ORF">NWE54_04145</name>
</gene>